<proteinExistence type="inferred from homology"/>
<evidence type="ECO:0000256" key="10">
    <source>
        <dbReference type="ARBA" id="ARBA00023242"/>
    </source>
</evidence>
<comment type="subcellular location">
    <subcellularLocation>
        <location evidence="3">Nucleus</location>
    </subcellularLocation>
</comment>
<evidence type="ECO:0000259" key="17">
    <source>
        <dbReference type="PROSITE" id="PS00125"/>
    </source>
</evidence>
<dbReference type="Pfam" id="PF00149">
    <property type="entry name" value="Metallophos"/>
    <property type="match status" value="1"/>
</dbReference>
<dbReference type="EC" id="3.1.3.16" evidence="15"/>
<keyword evidence="10" id="KW-0539">Nucleus</keyword>
<dbReference type="InterPro" id="IPR019734">
    <property type="entry name" value="TPR_rpt"/>
</dbReference>
<comment type="catalytic activity">
    <reaction evidence="11">
        <text>O-phospho-L-seryl-[protein] + H2O = L-seryl-[protein] + phosphate</text>
        <dbReference type="Rhea" id="RHEA:20629"/>
        <dbReference type="Rhea" id="RHEA-COMP:9863"/>
        <dbReference type="Rhea" id="RHEA-COMP:11604"/>
        <dbReference type="ChEBI" id="CHEBI:15377"/>
        <dbReference type="ChEBI" id="CHEBI:29999"/>
        <dbReference type="ChEBI" id="CHEBI:43474"/>
        <dbReference type="ChEBI" id="CHEBI:83421"/>
        <dbReference type="EC" id="3.1.3.16"/>
    </reaction>
    <physiologicalReaction direction="left-to-right" evidence="11">
        <dbReference type="Rhea" id="RHEA:20630"/>
    </physiologicalReaction>
</comment>
<evidence type="ECO:0000256" key="2">
    <source>
        <dbReference type="ARBA" id="ARBA00001946"/>
    </source>
</evidence>
<comment type="caution">
    <text evidence="18">The sequence shown here is derived from an EMBL/GenBank/DDBJ whole genome shotgun (WGS) entry which is preliminary data.</text>
</comment>
<evidence type="ECO:0000256" key="6">
    <source>
        <dbReference type="ARBA" id="ARBA00022737"/>
    </source>
</evidence>
<dbReference type="SUPFAM" id="SSF48452">
    <property type="entry name" value="TPR-like"/>
    <property type="match status" value="1"/>
</dbReference>
<dbReference type="GO" id="GO:0004722">
    <property type="term" value="F:protein serine/threonine phosphatase activity"/>
    <property type="evidence" value="ECO:0007669"/>
    <property type="project" value="UniProtKB-EC"/>
</dbReference>
<comment type="cofactor">
    <cofactor evidence="1">
        <name>Mn(2+)</name>
        <dbReference type="ChEBI" id="CHEBI:29035"/>
    </cofactor>
</comment>
<protein>
    <recommendedName>
        <fullName evidence="15">Serine/threonine-protein phosphatase</fullName>
        <ecNumber evidence="15">3.1.3.16</ecNumber>
    </recommendedName>
</protein>
<dbReference type="PANTHER" id="PTHR45668">
    <property type="entry name" value="SERINE/THREONINE-PROTEIN PHOSPHATASE 5-RELATED"/>
    <property type="match status" value="1"/>
</dbReference>
<dbReference type="FunFam" id="3.60.21.10:FF:000039">
    <property type="entry name" value="Serine/threonine-protein phosphatase"/>
    <property type="match status" value="1"/>
</dbReference>
<dbReference type="GO" id="GO:0098703">
    <property type="term" value="P:calcium ion import across plasma membrane"/>
    <property type="evidence" value="ECO:0007669"/>
    <property type="project" value="InterPro"/>
</dbReference>
<comment type="function">
    <text evidence="13">Protein phosphatase that specifically binds to and dephosphorylates the molecular chaperone Hsp90. Dephosphorylation positively regulates the Hsp90 chaperone machinery.</text>
</comment>
<dbReference type="PRINTS" id="PR00114">
    <property type="entry name" value="STPHPHTASE"/>
</dbReference>
<evidence type="ECO:0000313" key="19">
    <source>
        <dbReference type="Proteomes" id="UP000308768"/>
    </source>
</evidence>
<dbReference type="AlphaFoldDB" id="A0A4U0XHD4"/>
<dbReference type="SMART" id="SM00028">
    <property type="entry name" value="TPR"/>
    <property type="match status" value="3"/>
</dbReference>
<evidence type="ECO:0000256" key="11">
    <source>
        <dbReference type="ARBA" id="ARBA00047986"/>
    </source>
</evidence>
<dbReference type="EMBL" id="NAJN01000388">
    <property type="protein sequence ID" value="TKA74065.1"/>
    <property type="molecule type" value="Genomic_DNA"/>
</dbReference>
<keyword evidence="5" id="KW-0479">Metal-binding</keyword>
<dbReference type="InterPro" id="IPR029052">
    <property type="entry name" value="Metallo-depent_PP-like"/>
</dbReference>
<evidence type="ECO:0000256" key="14">
    <source>
        <dbReference type="PROSITE-ProRule" id="PRU00339"/>
    </source>
</evidence>
<dbReference type="Pfam" id="PF12929">
    <property type="entry name" value="Mid1"/>
    <property type="match status" value="1"/>
</dbReference>
<name>A0A4U0XHD4_9PEZI</name>
<comment type="similarity">
    <text evidence="4">Belongs to the PPP phosphatase family. PP-5 (PP-T) subfamily.</text>
</comment>
<sequence>MSSAEDAVAFKNKGNEAFKAHDWGTAIEFYTKAIEANDKEPSFYTNRAQANIKLEAYGYAIADATKALELDPSNVKAYYRRAMANTAILKHGDAIHDWKMVVKKNPNDKVAKLQFEACQKTVKRDAFLKAIEVGEQASAAEGLDIEHMAVDPSYDGVKLGNEMTQEFIDDMIARFKDGKKLHRKYVFQIVLAVKDIVYNEPTMVETEVMKDNMLTVCGDTHGQFFDLLEIFRLNGFPSSTHAYLFNGDFVDRGSWSTEVALLLYAYKWLYPSNFFLNRGNHETDDMNRMYGFEGECKAKYNERVFKLFSESFSALPLATLVGKKYLTLHGGLFSDDSITLDDIRKLNRHSQRQPGQAGLMMEMLWTDPQPEPGRGPSKRGVGLQFGPDVTKRFCEKNGLEAVIRSHEVRMEGYEVEHSGKCITVFSAPKYCDSTENKGAYINIGPELKLDFHKFDAVPHPNIKPMAYANQGLMVLFVIYFSLSNPHFAYAADADSALHEDHNHHRLLEHSHGSPPVIDDVDWDLEEDDDVVGKVEGAVRWADEEEKIVGRAAAGVIALDNNIPNNLNINPGETHYYSLSKAKLFGKHADKGTGLPSTLSERSRGDAVEDLRELRKRESRPGAVDPNDADLEELVLEKRQETASGTLYVSINTCLQPSYKGSNTDDGSIPPQLTLYVSTSSANQKPGPGTTNSEQQTVPLLGGFANITLNATDDVYISVSAPSLPITFSGGWNYDLAASVDGLYHTFNSAVPFLFLVDSDTSSALLVTDNLTQADPTSSEYNEWMKLSPPFMLFAQNMADPATRGLENSFCGLQNHARIVSRPDSHDRAPGNVQMGMTTRGLGNKPKEQFWIQRLNGSATYYGFLAMEGNSTHSGAGVVGGGGQVWTAMNFTTKTDGNCQVIFNLTFCSEVAYAVPSNPFTYPDPTALSALYDDYAAALYKNFSYSLQQIPCNTTNTAQYSLATNCSACAAAYKTWLCAVSIPRCEDFSRDADWLQPRNVGQRFINSSSSNNNNNNNNSNNNNNNNASSSLTMLPDSYLDHPYSPMSGAPSNADGGAQTRLSTLASNSSRNPAVIDAQVMPGPYNEVLPCAELCHGLARACPAALQFACPLPGRGLELAYGQRSPDGVIRCSYLGAVYYLSGARRARAALARPVAAAAASAVVVAGILW</sequence>
<comment type="catalytic activity">
    <reaction evidence="12">
        <text>O-phospho-L-threonyl-[protein] + H2O = L-threonyl-[protein] + phosphate</text>
        <dbReference type="Rhea" id="RHEA:47004"/>
        <dbReference type="Rhea" id="RHEA-COMP:11060"/>
        <dbReference type="Rhea" id="RHEA-COMP:11605"/>
        <dbReference type="ChEBI" id="CHEBI:15377"/>
        <dbReference type="ChEBI" id="CHEBI:30013"/>
        <dbReference type="ChEBI" id="CHEBI:43474"/>
        <dbReference type="ChEBI" id="CHEBI:61977"/>
        <dbReference type="EC" id="3.1.3.16"/>
    </reaction>
    <physiologicalReaction direction="left-to-right" evidence="12">
        <dbReference type="Rhea" id="RHEA:47005"/>
    </physiologicalReaction>
</comment>
<dbReference type="SMART" id="SM00156">
    <property type="entry name" value="PP2Ac"/>
    <property type="match status" value="1"/>
</dbReference>
<dbReference type="PROSITE" id="PS50005">
    <property type="entry name" value="TPR"/>
    <property type="match status" value="1"/>
</dbReference>
<evidence type="ECO:0000256" key="4">
    <source>
        <dbReference type="ARBA" id="ARBA00008786"/>
    </source>
</evidence>
<dbReference type="PROSITE" id="PS00125">
    <property type="entry name" value="SER_THR_PHOSPHATASE"/>
    <property type="match status" value="1"/>
</dbReference>
<dbReference type="InterPro" id="IPR051134">
    <property type="entry name" value="PPP_phosphatase"/>
</dbReference>
<feature type="domain" description="Serine/threonine specific protein phosphatases" evidence="17">
    <location>
        <begin position="277"/>
        <end position="282"/>
    </location>
</feature>
<keyword evidence="8 14" id="KW-0802">TPR repeat</keyword>
<feature type="compositionally biased region" description="Low complexity" evidence="16">
    <location>
        <begin position="1005"/>
        <end position="1029"/>
    </location>
</feature>
<evidence type="ECO:0000256" key="13">
    <source>
        <dbReference type="ARBA" id="ARBA00059747"/>
    </source>
</evidence>
<dbReference type="Pfam" id="PF08321">
    <property type="entry name" value="PPP5"/>
    <property type="match status" value="1"/>
</dbReference>
<evidence type="ECO:0000256" key="3">
    <source>
        <dbReference type="ARBA" id="ARBA00004123"/>
    </source>
</evidence>
<dbReference type="InterPro" id="IPR013235">
    <property type="entry name" value="PPP_dom"/>
</dbReference>
<evidence type="ECO:0000313" key="18">
    <source>
        <dbReference type="EMBL" id="TKA74065.1"/>
    </source>
</evidence>
<evidence type="ECO:0000256" key="1">
    <source>
        <dbReference type="ARBA" id="ARBA00001936"/>
    </source>
</evidence>
<keyword evidence="9" id="KW-0464">Manganese</keyword>
<accession>A0A4U0XHD4</accession>
<dbReference type="OrthoDB" id="445564at2759"/>
<dbReference type="Proteomes" id="UP000308768">
    <property type="component" value="Unassembled WGS sequence"/>
</dbReference>
<evidence type="ECO:0000256" key="7">
    <source>
        <dbReference type="ARBA" id="ARBA00022801"/>
    </source>
</evidence>
<feature type="repeat" description="TPR" evidence="14">
    <location>
        <begin position="41"/>
        <end position="74"/>
    </location>
</feature>
<dbReference type="STRING" id="331657.A0A4U0XHD4"/>
<evidence type="ECO:0000256" key="12">
    <source>
        <dbReference type="ARBA" id="ARBA00048832"/>
    </source>
</evidence>
<gene>
    <name evidence="18" type="ORF">B0A49_03021</name>
</gene>
<reference evidence="18 19" key="1">
    <citation type="submission" date="2017-03" db="EMBL/GenBank/DDBJ databases">
        <title>Genomes of endolithic fungi from Antarctica.</title>
        <authorList>
            <person name="Coleine C."/>
            <person name="Masonjones S."/>
            <person name="Stajich J.E."/>
        </authorList>
    </citation>
    <scope>NUCLEOTIDE SEQUENCE [LARGE SCALE GENOMIC DNA]</scope>
    <source>
        <strain evidence="18 19">CCFEE 5187</strain>
    </source>
</reference>
<keyword evidence="6" id="KW-0677">Repeat</keyword>
<feature type="region of interest" description="Disordered" evidence="16">
    <location>
        <begin position="1002"/>
        <end position="1030"/>
    </location>
</feature>
<dbReference type="CDD" id="cd07417">
    <property type="entry name" value="MPP_PP5_C"/>
    <property type="match status" value="1"/>
</dbReference>
<evidence type="ECO:0000256" key="16">
    <source>
        <dbReference type="SAM" id="MobiDB-lite"/>
    </source>
</evidence>
<dbReference type="Gene3D" id="1.25.40.10">
    <property type="entry name" value="Tetratricopeptide repeat domain"/>
    <property type="match status" value="1"/>
</dbReference>
<dbReference type="GO" id="GO:0005262">
    <property type="term" value="F:calcium channel activity"/>
    <property type="evidence" value="ECO:0007669"/>
    <property type="project" value="InterPro"/>
</dbReference>
<evidence type="ECO:0000256" key="8">
    <source>
        <dbReference type="ARBA" id="ARBA00022803"/>
    </source>
</evidence>
<dbReference type="SUPFAM" id="SSF56300">
    <property type="entry name" value="Metallo-dependent phosphatases"/>
    <property type="match status" value="1"/>
</dbReference>
<dbReference type="InterPro" id="IPR041753">
    <property type="entry name" value="PP5_C"/>
</dbReference>
<organism evidence="18 19">
    <name type="scientific">Cryomyces minteri</name>
    <dbReference type="NCBI Taxonomy" id="331657"/>
    <lineage>
        <taxon>Eukaryota</taxon>
        <taxon>Fungi</taxon>
        <taxon>Dikarya</taxon>
        <taxon>Ascomycota</taxon>
        <taxon>Pezizomycotina</taxon>
        <taxon>Dothideomycetes</taxon>
        <taxon>Dothideomycetes incertae sedis</taxon>
        <taxon>Cryomyces</taxon>
    </lineage>
</organism>
<dbReference type="GO" id="GO:0046872">
    <property type="term" value="F:metal ion binding"/>
    <property type="evidence" value="ECO:0007669"/>
    <property type="project" value="UniProtKB-KW"/>
</dbReference>
<dbReference type="InterPro" id="IPR011990">
    <property type="entry name" value="TPR-like_helical_dom_sf"/>
</dbReference>
<evidence type="ECO:0000256" key="9">
    <source>
        <dbReference type="ARBA" id="ARBA00023211"/>
    </source>
</evidence>
<dbReference type="GO" id="GO:0005634">
    <property type="term" value="C:nucleus"/>
    <property type="evidence" value="ECO:0007669"/>
    <property type="project" value="UniProtKB-SubCell"/>
</dbReference>
<comment type="cofactor">
    <cofactor evidence="2">
        <name>Mg(2+)</name>
        <dbReference type="ChEBI" id="CHEBI:18420"/>
    </cofactor>
</comment>
<dbReference type="InterPro" id="IPR024338">
    <property type="entry name" value="MID1/Yam8"/>
</dbReference>
<evidence type="ECO:0000256" key="15">
    <source>
        <dbReference type="RuleBase" id="RU004273"/>
    </source>
</evidence>
<dbReference type="InterPro" id="IPR004843">
    <property type="entry name" value="Calcineurin-like_PHP"/>
</dbReference>
<keyword evidence="19" id="KW-1185">Reference proteome</keyword>
<dbReference type="Gene3D" id="3.60.21.10">
    <property type="match status" value="1"/>
</dbReference>
<dbReference type="PANTHER" id="PTHR45668:SF5">
    <property type="entry name" value="SERINE_THREONINE-PROTEIN PHOSPHATASE 5"/>
    <property type="match status" value="1"/>
</dbReference>
<keyword evidence="7 15" id="KW-0378">Hydrolase</keyword>
<evidence type="ECO:0000256" key="5">
    <source>
        <dbReference type="ARBA" id="ARBA00022723"/>
    </source>
</evidence>
<dbReference type="InterPro" id="IPR006186">
    <property type="entry name" value="Ser/Thr-sp_prot-phosphatase"/>
</dbReference>